<dbReference type="InterPro" id="IPR000700">
    <property type="entry name" value="PAS-assoc_C"/>
</dbReference>
<dbReference type="PANTHER" id="PTHR43304:SF1">
    <property type="entry name" value="PAC DOMAIN-CONTAINING PROTEIN"/>
    <property type="match status" value="1"/>
</dbReference>
<dbReference type="PROSITE" id="PS50112">
    <property type="entry name" value="PAS"/>
    <property type="match status" value="2"/>
</dbReference>
<feature type="domain" description="PAS" evidence="7">
    <location>
        <begin position="425"/>
        <end position="507"/>
    </location>
</feature>
<keyword evidence="4" id="KW-0808">Transferase</keyword>
<dbReference type="SUPFAM" id="SSF55781">
    <property type="entry name" value="GAF domain-like"/>
    <property type="match status" value="1"/>
</dbReference>
<dbReference type="SUPFAM" id="SSF47384">
    <property type="entry name" value="Homodimeric domain of signal transducing histidine kinase"/>
    <property type="match status" value="1"/>
</dbReference>
<feature type="domain" description="Histidine kinase" evidence="6">
    <location>
        <begin position="706"/>
        <end position="927"/>
    </location>
</feature>
<dbReference type="AlphaFoldDB" id="A0A5R8Y2D2"/>
<feature type="domain" description="PAC" evidence="8">
    <location>
        <begin position="497"/>
        <end position="551"/>
    </location>
</feature>
<evidence type="ECO:0000313" key="9">
    <source>
        <dbReference type="EMBL" id="TLP39485.1"/>
    </source>
</evidence>
<dbReference type="SMART" id="SM00091">
    <property type="entry name" value="PAS"/>
    <property type="match status" value="4"/>
</dbReference>
<dbReference type="SUPFAM" id="SSF55874">
    <property type="entry name" value="ATPase domain of HSP90 chaperone/DNA topoisomerase II/histidine kinase"/>
    <property type="match status" value="1"/>
</dbReference>
<reference evidence="9 10" key="1">
    <citation type="submission" date="2019-05" db="EMBL/GenBank/DDBJ databases">
        <title>Arcobacter sp. nov., isolated from sea sediment.</title>
        <authorList>
            <person name="Kim W."/>
        </authorList>
    </citation>
    <scope>NUCLEOTIDE SEQUENCE [LARGE SCALE GENOMIC DNA]</scope>
    <source>
        <strain evidence="9 10">CAU 1517</strain>
    </source>
</reference>
<evidence type="ECO:0000256" key="4">
    <source>
        <dbReference type="ARBA" id="ARBA00022679"/>
    </source>
</evidence>
<dbReference type="SUPFAM" id="SSF55785">
    <property type="entry name" value="PYP-like sensor domain (PAS domain)"/>
    <property type="match status" value="3"/>
</dbReference>
<dbReference type="InterPro" id="IPR005467">
    <property type="entry name" value="His_kinase_dom"/>
</dbReference>
<protein>
    <recommendedName>
        <fullName evidence="2">histidine kinase</fullName>
        <ecNumber evidence="2">2.7.13.3</ecNumber>
    </recommendedName>
</protein>
<accession>A0A5R8Y2D2</accession>
<dbReference type="InterPro" id="IPR003594">
    <property type="entry name" value="HATPase_dom"/>
</dbReference>
<dbReference type="Gene3D" id="1.10.287.130">
    <property type="match status" value="1"/>
</dbReference>
<dbReference type="InterPro" id="IPR035965">
    <property type="entry name" value="PAS-like_dom_sf"/>
</dbReference>
<evidence type="ECO:0000256" key="2">
    <source>
        <dbReference type="ARBA" id="ARBA00012438"/>
    </source>
</evidence>
<dbReference type="GO" id="GO:0000155">
    <property type="term" value="F:phosphorelay sensor kinase activity"/>
    <property type="evidence" value="ECO:0007669"/>
    <property type="project" value="InterPro"/>
</dbReference>
<name>A0A5R8Y2D2_9BACT</name>
<dbReference type="Gene3D" id="3.30.450.20">
    <property type="entry name" value="PAS domain"/>
    <property type="match status" value="3"/>
</dbReference>
<dbReference type="Proteomes" id="UP000308901">
    <property type="component" value="Unassembled WGS sequence"/>
</dbReference>
<evidence type="ECO:0000313" key="10">
    <source>
        <dbReference type="Proteomes" id="UP000308901"/>
    </source>
</evidence>
<dbReference type="PROSITE" id="PS50109">
    <property type="entry name" value="HIS_KIN"/>
    <property type="match status" value="1"/>
</dbReference>
<dbReference type="InterPro" id="IPR013656">
    <property type="entry name" value="PAS_4"/>
</dbReference>
<dbReference type="PROSITE" id="PS50113">
    <property type="entry name" value="PAC"/>
    <property type="match status" value="2"/>
</dbReference>
<dbReference type="EMBL" id="VANU01000002">
    <property type="protein sequence ID" value="TLP39485.1"/>
    <property type="molecule type" value="Genomic_DNA"/>
</dbReference>
<dbReference type="InterPro" id="IPR013655">
    <property type="entry name" value="PAS_fold_3"/>
</dbReference>
<dbReference type="NCBIfam" id="TIGR00229">
    <property type="entry name" value="sensory_box"/>
    <property type="match status" value="2"/>
</dbReference>
<evidence type="ECO:0000259" key="7">
    <source>
        <dbReference type="PROSITE" id="PS50112"/>
    </source>
</evidence>
<keyword evidence="5" id="KW-0418">Kinase</keyword>
<dbReference type="InterPro" id="IPR029016">
    <property type="entry name" value="GAF-like_dom_sf"/>
</dbReference>
<dbReference type="CDD" id="cd00130">
    <property type="entry name" value="PAS"/>
    <property type="match status" value="1"/>
</dbReference>
<evidence type="ECO:0000256" key="5">
    <source>
        <dbReference type="ARBA" id="ARBA00022777"/>
    </source>
</evidence>
<dbReference type="Gene3D" id="3.30.450.40">
    <property type="match status" value="1"/>
</dbReference>
<dbReference type="PANTHER" id="PTHR43304">
    <property type="entry name" value="PHYTOCHROME-LIKE PROTEIN CPH1"/>
    <property type="match status" value="1"/>
</dbReference>
<dbReference type="InterPro" id="IPR036890">
    <property type="entry name" value="HATPase_C_sf"/>
</dbReference>
<dbReference type="Pfam" id="PF13426">
    <property type="entry name" value="PAS_9"/>
    <property type="match status" value="1"/>
</dbReference>
<proteinExistence type="predicted"/>
<comment type="caution">
    <text evidence="9">The sequence shown here is derived from an EMBL/GenBank/DDBJ whole genome shotgun (WGS) entry which is preliminary data.</text>
</comment>
<dbReference type="Pfam" id="PF02518">
    <property type="entry name" value="HATPase_c"/>
    <property type="match status" value="1"/>
</dbReference>
<dbReference type="InterPro" id="IPR001610">
    <property type="entry name" value="PAC"/>
</dbReference>
<dbReference type="SMART" id="SM00065">
    <property type="entry name" value="GAF"/>
    <property type="match status" value="1"/>
</dbReference>
<dbReference type="InterPro" id="IPR036097">
    <property type="entry name" value="HisK_dim/P_sf"/>
</dbReference>
<dbReference type="Pfam" id="PF13185">
    <property type="entry name" value="GAF_2"/>
    <property type="match status" value="1"/>
</dbReference>
<feature type="domain" description="PAC" evidence="8">
    <location>
        <begin position="641"/>
        <end position="693"/>
    </location>
</feature>
<gene>
    <name evidence="9" type="ORF">FDK22_06335</name>
</gene>
<dbReference type="Pfam" id="PF00512">
    <property type="entry name" value="HisKA"/>
    <property type="match status" value="1"/>
</dbReference>
<organism evidence="9 10">
    <name type="scientific">Arcobacter arenosus</name>
    <dbReference type="NCBI Taxonomy" id="2576037"/>
    <lineage>
        <taxon>Bacteria</taxon>
        <taxon>Pseudomonadati</taxon>
        <taxon>Campylobacterota</taxon>
        <taxon>Epsilonproteobacteria</taxon>
        <taxon>Campylobacterales</taxon>
        <taxon>Arcobacteraceae</taxon>
        <taxon>Arcobacter</taxon>
    </lineage>
</organism>
<dbReference type="EC" id="2.7.13.3" evidence="2"/>
<sequence length="927" mass="107878">MIFIFKFFLYNYYMIERTKEENDFTVYDLIPYSIALVDFESGKIKKYNNTFKELASIKKLISKNINFFEFFSIDKKQIKENKKIISKVQTTTNIKYYKINFTFFNKNEILVYIDDVTIEQEKNIIYEDNEKLLEYIAIEKSFNKTLNKIVNFAQKRMENVKCSILLLDEEGEHLLNGAAPSLPKFYNDAIHGVKIGDKIGSCGSAAFNKKRVIVKDINTHENWAAYKELAKNANLASCWSEPIFSSNKKVLGTFAIYNEVPKAPNKFEIQLINSYANITSIAIEKYQNINELKQSKDELQNIFENSSVALLYMSKDRVFIRSNLTAAKIFGFKTQEEMIGLEAKKLHISEKNYHQFRKNYLDVIKQGKTFTCDYPLKRIDGLHIWCELSCKALDNNKSPDLSKGILWSVKDISLRKQYEKKLKNSEILNKQIISAIPQLIWLKNEKGVYLRCNKEFEKLFGAKEEEIVGKSDYDFVDKKLADFFKQKDKEAIYSSKININEELLEYKETKEKHLIETSKQAIKDEDGNIIGILGIGFDITQRKKREEELKKLNALAQDLSSNQKTLLSLFDKGDSVLFNWKNDLSWSVDYVSKSVEKLLSYSTKNFISKDINYIDCIYEDDKKRVLKEIDNAIKNNLDYFRHEPYRIITKNNEIKWVLNYTVTKKNPNNKITNFIGYLTDITNQIKNQEIMYQQSKIASMGEMLGNISHQWRQPLSAISTLATGAKLKKEINVLNDEDFIKTMDSINNQAQYLSSTIDDFRNFFAEDTKNKTNINLKNSLETTLSLVKDSYKSNNITTIKNMKDAHLLCNENMFIQAILNILNNAKDAYKNNRKKEKLVFIDLIKEEETYILTIKDNANGIEEKIMDKIFEPYFTTKHQSQGTGIGLYMTNQIITKHFKGKIIVSNEEFIYNNKSYKGACFKIILPI</sequence>
<dbReference type="InterPro" id="IPR003018">
    <property type="entry name" value="GAF"/>
</dbReference>
<dbReference type="SMART" id="SM00086">
    <property type="entry name" value="PAC"/>
    <property type="match status" value="3"/>
</dbReference>
<dbReference type="SMART" id="SM00387">
    <property type="entry name" value="HATPase_c"/>
    <property type="match status" value="1"/>
</dbReference>
<evidence type="ECO:0000256" key="1">
    <source>
        <dbReference type="ARBA" id="ARBA00000085"/>
    </source>
</evidence>
<feature type="domain" description="PAS" evidence="7">
    <location>
        <begin position="562"/>
        <end position="636"/>
    </location>
</feature>
<dbReference type="PRINTS" id="PR00344">
    <property type="entry name" value="BCTRLSENSOR"/>
</dbReference>
<dbReference type="CDD" id="cd00082">
    <property type="entry name" value="HisKA"/>
    <property type="match status" value="1"/>
</dbReference>
<evidence type="ECO:0000259" key="6">
    <source>
        <dbReference type="PROSITE" id="PS50109"/>
    </source>
</evidence>
<dbReference type="Gene3D" id="3.30.565.10">
    <property type="entry name" value="Histidine kinase-like ATPase, C-terminal domain"/>
    <property type="match status" value="1"/>
</dbReference>
<evidence type="ECO:0000256" key="3">
    <source>
        <dbReference type="ARBA" id="ARBA00022553"/>
    </source>
</evidence>
<keyword evidence="10" id="KW-1185">Reference proteome</keyword>
<dbReference type="InterPro" id="IPR003661">
    <property type="entry name" value="HisK_dim/P_dom"/>
</dbReference>
<dbReference type="InterPro" id="IPR052162">
    <property type="entry name" value="Sensor_kinase/Photoreceptor"/>
</dbReference>
<keyword evidence="3" id="KW-0597">Phosphoprotein</keyword>
<dbReference type="Pfam" id="PF08447">
    <property type="entry name" value="PAS_3"/>
    <property type="match status" value="1"/>
</dbReference>
<comment type="catalytic activity">
    <reaction evidence="1">
        <text>ATP + protein L-histidine = ADP + protein N-phospho-L-histidine.</text>
        <dbReference type="EC" id="2.7.13.3"/>
    </reaction>
</comment>
<dbReference type="OrthoDB" id="9805967at2"/>
<dbReference type="InterPro" id="IPR000014">
    <property type="entry name" value="PAS"/>
</dbReference>
<evidence type="ECO:0000259" key="8">
    <source>
        <dbReference type="PROSITE" id="PS50113"/>
    </source>
</evidence>
<dbReference type="InterPro" id="IPR004358">
    <property type="entry name" value="Sig_transdc_His_kin-like_C"/>
</dbReference>
<dbReference type="Pfam" id="PF08448">
    <property type="entry name" value="PAS_4"/>
    <property type="match status" value="1"/>
</dbReference>